<dbReference type="GO" id="GO:0045010">
    <property type="term" value="P:actin nucleation"/>
    <property type="evidence" value="ECO:0007669"/>
    <property type="project" value="InterPro"/>
</dbReference>
<reference evidence="2" key="1">
    <citation type="submission" date="2020-11" db="EMBL/GenBank/DDBJ databases">
        <authorList>
            <person name="Tran Van P."/>
        </authorList>
    </citation>
    <scope>NUCLEOTIDE SEQUENCE</scope>
</reference>
<protein>
    <submittedName>
        <fullName evidence="2">Uncharacterized protein</fullName>
    </submittedName>
</protein>
<feature type="compositionally biased region" description="Polar residues" evidence="1">
    <location>
        <begin position="200"/>
        <end position="214"/>
    </location>
</feature>
<dbReference type="GO" id="GO:0030041">
    <property type="term" value="P:actin filament polymerization"/>
    <property type="evidence" value="ECO:0007669"/>
    <property type="project" value="TreeGrafter"/>
</dbReference>
<dbReference type="AlphaFoldDB" id="A0A7R9CJX2"/>
<evidence type="ECO:0000256" key="1">
    <source>
        <dbReference type="SAM" id="MobiDB-lite"/>
    </source>
</evidence>
<organism evidence="2">
    <name type="scientific">Timema cristinae</name>
    <name type="common">Walking stick</name>
    <dbReference type="NCBI Taxonomy" id="61476"/>
    <lineage>
        <taxon>Eukaryota</taxon>
        <taxon>Metazoa</taxon>
        <taxon>Ecdysozoa</taxon>
        <taxon>Arthropoda</taxon>
        <taxon>Hexapoda</taxon>
        <taxon>Insecta</taxon>
        <taxon>Pterygota</taxon>
        <taxon>Neoptera</taxon>
        <taxon>Polyneoptera</taxon>
        <taxon>Phasmatodea</taxon>
        <taxon>Timematodea</taxon>
        <taxon>Timematoidea</taxon>
        <taxon>Timematidae</taxon>
        <taxon>Timema</taxon>
    </lineage>
</organism>
<sequence length="311" mass="34118">MRGYFVCEQTQIGGSVVILRRKDSGSNPAYDLATQCPTRRASMRRHTVVAASAIEMGTQSLPHSRPQSRGPTPSSASSETDSGNLGCTLPEMSWSRTSLQDELLHSKNWQQAMECLSLTLEEIVHIRSVLTKAELESLPVEGHVKEDVEKKKMRIPTEHFSRVPVFALSPGLSSPEEESKESFPRSLMNRLMVPEMVRNTVGSAPSSPNLQRGESVSAPGSGMGSSMADSMEGPISLPALSPASTTTSERRGRLNRSQTVGRPEIKKEKLKGLQMVVCHDCKMMVIQIIKTSRTSRNNAIRNLTLNLSPVY</sequence>
<dbReference type="GO" id="GO:0051295">
    <property type="term" value="P:establishment of meiotic spindle localization"/>
    <property type="evidence" value="ECO:0007669"/>
    <property type="project" value="TreeGrafter"/>
</dbReference>
<dbReference type="InterPro" id="IPR029901">
    <property type="entry name" value="Spire"/>
</dbReference>
<feature type="compositionally biased region" description="Polar residues" evidence="1">
    <location>
        <begin position="57"/>
        <end position="85"/>
    </location>
</feature>
<dbReference type="GO" id="GO:0048193">
    <property type="term" value="P:Golgi vesicle transport"/>
    <property type="evidence" value="ECO:0007669"/>
    <property type="project" value="TreeGrafter"/>
</dbReference>
<dbReference type="GO" id="GO:0030659">
    <property type="term" value="C:cytoplasmic vesicle membrane"/>
    <property type="evidence" value="ECO:0007669"/>
    <property type="project" value="TreeGrafter"/>
</dbReference>
<dbReference type="PANTHER" id="PTHR21345:SF3">
    <property type="entry name" value="PROTEIN SPIRE"/>
    <property type="match status" value="1"/>
</dbReference>
<dbReference type="GO" id="GO:0003779">
    <property type="term" value="F:actin binding"/>
    <property type="evidence" value="ECO:0007669"/>
    <property type="project" value="InterPro"/>
</dbReference>
<accession>A0A7R9CJX2</accession>
<feature type="region of interest" description="Disordered" evidence="1">
    <location>
        <begin position="200"/>
        <end position="262"/>
    </location>
</feature>
<feature type="region of interest" description="Disordered" evidence="1">
    <location>
        <begin position="55"/>
        <end position="90"/>
    </location>
</feature>
<dbReference type="EMBL" id="OC317350">
    <property type="protein sequence ID" value="CAD7396363.1"/>
    <property type="molecule type" value="Genomic_DNA"/>
</dbReference>
<evidence type="ECO:0000313" key="2">
    <source>
        <dbReference type="EMBL" id="CAD7396363.1"/>
    </source>
</evidence>
<dbReference type="GO" id="GO:0040038">
    <property type="term" value="P:polar body extrusion after meiotic divisions"/>
    <property type="evidence" value="ECO:0007669"/>
    <property type="project" value="TreeGrafter"/>
</dbReference>
<name>A0A7R9CJX2_TIMCR</name>
<feature type="compositionally biased region" description="Low complexity" evidence="1">
    <location>
        <begin position="215"/>
        <end position="231"/>
    </location>
</feature>
<dbReference type="GO" id="GO:0051639">
    <property type="term" value="P:actin filament network formation"/>
    <property type="evidence" value="ECO:0007669"/>
    <property type="project" value="TreeGrafter"/>
</dbReference>
<dbReference type="PANTHER" id="PTHR21345">
    <property type="entry name" value="SPIRE"/>
    <property type="match status" value="1"/>
</dbReference>
<dbReference type="GO" id="GO:0008017">
    <property type="term" value="F:microtubule binding"/>
    <property type="evidence" value="ECO:0007669"/>
    <property type="project" value="TreeGrafter"/>
</dbReference>
<proteinExistence type="predicted"/>
<dbReference type="GO" id="GO:0036089">
    <property type="term" value="P:cleavage furrow formation"/>
    <property type="evidence" value="ECO:0007669"/>
    <property type="project" value="TreeGrafter"/>
</dbReference>
<gene>
    <name evidence="2" type="ORF">TCEB3V08_LOCUS3565</name>
</gene>
<dbReference type="GO" id="GO:0005938">
    <property type="term" value="C:cell cortex"/>
    <property type="evidence" value="ECO:0007669"/>
    <property type="project" value="TreeGrafter"/>
</dbReference>